<reference evidence="5 6" key="1">
    <citation type="submission" date="2023-05" db="EMBL/GenBank/DDBJ databases">
        <title>Pseudodonghicola sp. nov.</title>
        <authorList>
            <person name="Huang J."/>
        </authorList>
    </citation>
    <scope>NUCLEOTIDE SEQUENCE [LARGE SCALE GENOMIC DNA]</scope>
    <source>
        <strain evidence="5 6">IC7</strain>
    </source>
</reference>
<dbReference type="InterPro" id="IPR000182">
    <property type="entry name" value="GNAT_dom"/>
</dbReference>
<evidence type="ECO:0000313" key="5">
    <source>
        <dbReference type="EMBL" id="MDK3019832.1"/>
    </source>
</evidence>
<feature type="domain" description="N-acetyltransferase" evidence="4">
    <location>
        <begin position="12"/>
        <end position="162"/>
    </location>
</feature>
<dbReference type="SUPFAM" id="SSF55729">
    <property type="entry name" value="Acyl-CoA N-acyltransferases (Nat)"/>
    <property type="match status" value="1"/>
</dbReference>
<dbReference type="InterPro" id="IPR050832">
    <property type="entry name" value="Bact_Acetyltransf"/>
</dbReference>
<evidence type="ECO:0000256" key="3">
    <source>
        <dbReference type="SAM" id="MobiDB-lite"/>
    </source>
</evidence>
<dbReference type="PANTHER" id="PTHR43877">
    <property type="entry name" value="AMINOALKYLPHOSPHONATE N-ACETYLTRANSFERASE-RELATED-RELATED"/>
    <property type="match status" value="1"/>
</dbReference>
<dbReference type="EMBL" id="JASNJD010000018">
    <property type="protein sequence ID" value="MDK3019832.1"/>
    <property type="molecule type" value="Genomic_DNA"/>
</dbReference>
<keyword evidence="1" id="KW-0808">Transferase</keyword>
<organism evidence="5 6">
    <name type="scientific">Pseudodonghicola flavimaris</name>
    <dbReference type="NCBI Taxonomy" id="3050036"/>
    <lineage>
        <taxon>Bacteria</taxon>
        <taxon>Pseudomonadati</taxon>
        <taxon>Pseudomonadota</taxon>
        <taxon>Alphaproteobacteria</taxon>
        <taxon>Rhodobacterales</taxon>
        <taxon>Paracoccaceae</taxon>
        <taxon>Pseudodonghicola</taxon>
    </lineage>
</organism>
<proteinExistence type="predicted"/>
<dbReference type="RefSeq" id="WP_284482604.1">
    <property type="nucleotide sequence ID" value="NZ_JASNJD010000018.1"/>
</dbReference>
<name>A0ABT7F5E8_9RHOB</name>
<protein>
    <submittedName>
        <fullName evidence="5">GNAT family N-acetyltransferase</fullName>
    </submittedName>
</protein>
<keyword evidence="6" id="KW-1185">Reference proteome</keyword>
<dbReference type="InterPro" id="IPR016181">
    <property type="entry name" value="Acyl_CoA_acyltransferase"/>
</dbReference>
<evidence type="ECO:0000256" key="2">
    <source>
        <dbReference type="ARBA" id="ARBA00023315"/>
    </source>
</evidence>
<accession>A0ABT7F5E8</accession>
<dbReference type="Pfam" id="PF00583">
    <property type="entry name" value="Acetyltransf_1"/>
    <property type="match status" value="1"/>
</dbReference>
<sequence length="162" mass="17511">MPQPLPADPAAFSIRRDRPDSPAGQRLIARHLAEMQAHTPPDSVHVLDARALAAGDISFFLLWQGGTPLAMGALKRTGPQEGELKSMHVIAEARGRGTGGALLRHLIDCARAQGMRRLNLETDSGPDFAAARSLYRRHGFSDCGPFGCYGPDPHSTFMTRSL</sequence>
<dbReference type="Gene3D" id="3.40.630.30">
    <property type="match status" value="1"/>
</dbReference>
<dbReference type="Proteomes" id="UP001243757">
    <property type="component" value="Unassembled WGS sequence"/>
</dbReference>
<comment type="caution">
    <text evidence="5">The sequence shown here is derived from an EMBL/GenBank/DDBJ whole genome shotgun (WGS) entry which is preliminary data.</text>
</comment>
<dbReference type="PROSITE" id="PS51186">
    <property type="entry name" value="GNAT"/>
    <property type="match status" value="1"/>
</dbReference>
<gene>
    <name evidence="5" type="ORF">QO033_19295</name>
</gene>
<feature type="region of interest" description="Disordered" evidence="3">
    <location>
        <begin position="1"/>
        <end position="21"/>
    </location>
</feature>
<evidence type="ECO:0000256" key="1">
    <source>
        <dbReference type="ARBA" id="ARBA00022679"/>
    </source>
</evidence>
<evidence type="ECO:0000259" key="4">
    <source>
        <dbReference type="PROSITE" id="PS51186"/>
    </source>
</evidence>
<evidence type="ECO:0000313" key="6">
    <source>
        <dbReference type="Proteomes" id="UP001243757"/>
    </source>
</evidence>
<keyword evidence="2" id="KW-0012">Acyltransferase</keyword>
<dbReference type="PANTHER" id="PTHR43877:SF5">
    <property type="entry name" value="BLL8307 PROTEIN"/>
    <property type="match status" value="1"/>
</dbReference>
<dbReference type="CDD" id="cd04301">
    <property type="entry name" value="NAT_SF"/>
    <property type="match status" value="1"/>
</dbReference>